<keyword evidence="2" id="KW-0812">Transmembrane</keyword>
<evidence type="ECO:0000256" key="4">
    <source>
        <dbReference type="ARBA" id="ARBA00023136"/>
    </source>
</evidence>
<sequence>VKVLPFLLAGYLAFPIDLIPDFIPVLGYVDDVAIAVGVLALVIRLTPLEVIDDIIRQVVQSESN</sequence>
<protein>
    <recommendedName>
        <fullName evidence="5">DUF1232 domain-containing protein</fullName>
    </recommendedName>
</protein>
<dbReference type="InterPro" id="IPR010652">
    <property type="entry name" value="DUF1232"/>
</dbReference>
<proteinExistence type="predicted"/>
<keyword evidence="3" id="KW-1133">Transmembrane helix</keyword>
<dbReference type="Pfam" id="PF06803">
    <property type="entry name" value="DUF1232"/>
    <property type="match status" value="1"/>
</dbReference>
<dbReference type="AlphaFoldDB" id="A0A0F9CLE0"/>
<dbReference type="EMBL" id="LAZR01035541">
    <property type="protein sequence ID" value="KKL27232.1"/>
    <property type="molecule type" value="Genomic_DNA"/>
</dbReference>
<feature type="domain" description="DUF1232" evidence="5">
    <location>
        <begin position="1"/>
        <end position="35"/>
    </location>
</feature>
<feature type="non-terminal residue" evidence="6">
    <location>
        <position position="1"/>
    </location>
</feature>
<gene>
    <name evidence="6" type="ORF">LCGC14_2387260</name>
</gene>
<evidence type="ECO:0000259" key="5">
    <source>
        <dbReference type="Pfam" id="PF06803"/>
    </source>
</evidence>
<keyword evidence="4" id="KW-0472">Membrane</keyword>
<dbReference type="GO" id="GO:0012505">
    <property type="term" value="C:endomembrane system"/>
    <property type="evidence" value="ECO:0007669"/>
    <property type="project" value="UniProtKB-SubCell"/>
</dbReference>
<evidence type="ECO:0000313" key="6">
    <source>
        <dbReference type="EMBL" id="KKL27232.1"/>
    </source>
</evidence>
<comment type="subcellular location">
    <subcellularLocation>
        <location evidence="1">Endomembrane system</location>
        <topology evidence="1">Multi-pass membrane protein</topology>
    </subcellularLocation>
</comment>
<evidence type="ECO:0000256" key="3">
    <source>
        <dbReference type="ARBA" id="ARBA00022989"/>
    </source>
</evidence>
<name>A0A0F9CLE0_9ZZZZ</name>
<organism evidence="6">
    <name type="scientific">marine sediment metagenome</name>
    <dbReference type="NCBI Taxonomy" id="412755"/>
    <lineage>
        <taxon>unclassified sequences</taxon>
        <taxon>metagenomes</taxon>
        <taxon>ecological metagenomes</taxon>
    </lineage>
</organism>
<comment type="caution">
    <text evidence="6">The sequence shown here is derived from an EMBL/GenBank/DDBJ whole genome shotgun (WGS) entry which is preliminary data.</text>
</comment>
<evidence type="ECO:0000256" key="2">
    <source>
        <dbReference type="ARBA" id="ARBA00022692"/>
    </source>
</evidence>
<accession>A0A0F9CLE0</accession>
<reference evidence="6" key="1">
    <citation type="journal article" date="2015" name="Nature">
        <title>Complex archaea that bridge the gap between prokaryotes and eukaryotes.</title>
        <authorList>
            <person name="Spang A."/>
            <person name="Saw J.H."/>
            <person name="Jorgensen S.L."/>
            <person name="Zaremba-Niedzwiedzka K."/>
            <person name="Martijn J."/>
            <person name="Lind A.E."/>
            <person name="van Eijk R."/>
            <person name="Schleper C."/>
            <person name="Guy L."/>
            <person name="Ettema T.J."/>
        </authorList>
    </citation>
    <scope>NUCLEOTIDE SEQUENCE</scope>
</reference>
<evidence type="ECO:0000256" key="1">
    <source>
        <dbReference type="ARBA" id="ARBA00004127"/>
    </source>
</evidence>